<evidence type="ECO:0000313" key="7">
    <source>
        <dbReference type="Proteomes" id="UP000229044"/>
    </source>
</evidence>
<name>A0A2G1VLP2_9GAMM</name>
<dbReference type="SUPFAM" id="SSF53448">
    <property type="entry name" value="Nucleotide-diphospho-sugar transferases"/>
    <property type="match status" value="1"/>
</dbReference>
<keyword evidence="4" id="KW-0812">Transmembrane</keyword>
<dbReference type="InterPro" id="IPR029044">
    <property type="entry name" value="Nucleotide-diphossugar_trans"/>
</dbReference>
<dbReference type="GO" id="GO:0016757">
    <property type="term" value="F:glycosyltransferase activity"/>
    <property type="evidence" value="ECO:0007669"/>
    <property type="project" value="UniProtKB-KW"/>
</dbReference>
<dbReference type="CDD" id="cd06439">
    <property type="entry name" value="CESA_like_1"/>
    <property type="match status" value="1"/>
</dbReference>
<evidence type="ECO:0000256" key="1">
    <source>
        <dbReference type="ARBA" id="ARBA00006739"/>
    </source>
</evidence>
<proteinExistence type="inferred from homology"/>
<sequence length="376" mass="42319">MAEWIFWLSLLGAVFSYFLYPLLLQCIPARRMSGAKEPGKSFPRISLIVTAHNEEARIKPKLQNCLLLDYPDLEIIVASDASTDGTDEIVRSYSDANVVLARAEERKGKENAQWQAIQQASGDILVFSDVATEIPEDALRALARYFEDPEVGAVSSEDRFVSRDGGIAGEGAYVKYEMWLRKLESRRSGLVGLSGSFFAARKSICKDWDIESPSDFNTALNCARAGLVAVTAPDVLGYYKDVADPQREYNRKVRTVIRGMTALQRHAEVLNPLKFGWFSIQVLSHKVMRWAVPWCLLALFIASLLLYHKGGFYWLATIGQFLFYGLVVAGHLSEPLRAKPYVKIPYFFLQVNIAIANAFIEFVRGKRMTVWAPSQR</sequence>
<protein>
    <submittedName>
        <fullName evidence="6">Glycosyl transferase</fullName>
    </submittedName>
</protein>
<dbReference type="EMBL" id="NTFI01000001">
    <property type="protein sequence ID" value="PHQ27530.1"/>
    <property type="molecule type" value="Genomic_DNA"/>
</dbReference>
<dbReference type="InterPro" id="IPR001173">
    <property type="entry name" value="Glyco_trans_2-like"/>
</dbReference>
<keyword evidence="4" id="KW-1133">Transmembrane helix</keyword>
<feature type="transmembrane region" description="Helical" evidence="4">
    <location>
        <begin position="312"/>
        <end position="332"/>
    </location>
</feature>
<accession>A0A2G1VLP2</accession>
<comment type="similarity">
    <text evidence="1">Belongs to the glycosyltransferase 2 family.</text>
</comment>
<keyword evidence="3 6" id="KW-0808">Transferase</keyword>
<dbReference type="AlphaFoldDB" id="A0A2G1VLP2"/>
<feature type="transmembrane region" description="Helical" evidence="4">
    <location>
        <begin position="287"/>
        <end position="306"/>
    </location>
</feature>
<comment type="caution">
    <text evidence="6">The sequence shown here is derived from an EMBL/GenBank/DDBJ whole genome shotgun (WGS) entry which is preliminary data.</text>
</comment>
<feature type="transmembrane region" description="Helical" evidence="4">
    <location>
        <begin position="344"/>
        <end position="363"/>
    </location>
</feature>
<evidence type="ECO:0000256" key="2">
    <source>
        <dbReference type="ARBA" id="ARBA00022676"/>
    </source>
</evidence>
<feature type="transmembrane region" description="Helical" evidence="4">
    <location>
        <begin position="6"/>
        <end position="24"/>
    </location>
</feature>
<dbReference type="PANTHER" id="PTHR43630:SF1">
    <property type="entry name" value="POLY-BETA-1,6-N-ACETYL-D-GLUCOSAMINE SYNTHASE"/>
    <property type="match status" value="1"/>
</dbReference>
<reference evidence="6 7" key="1">
    <citation type="submission" date="2017-09" db="EMBL/GenBank/DDBJ databases">
        <title>The draft genome sequences of Marinobacter guineae M3B.</title>
        <authorList>
            <person name="Cao J."/>
        </authorList>
    </citation>
    <scope>NUCLEOTIDE SEQUENCE [LARGE SCALE GENOMIC DNA]</scope>
    <source>
        <strain evidence="6 7">M3B</strain>
    </source>
</reference>
<keyword evidence="4" id="KW-0472">Membrane</keyword>
<keyword evidence="7" id="KW-1185">Reference proteome</keyword>
<dbReference type="Gene3D" id="3.90.550.10">
    <property type="entry name" value="Spore Coat Polysaccharide Biosynthesis Protein SpsA, Chain A"/>
    <property type="match status" value="1"/>
</dbReference>
<organism evidence="6 7">
    <name type="scientific">Marinobacter guineae</name>
    <dbReference type="NCBI Taxonomy" id="432303"/>
    <lineage>
        <taxon>Bacteria</taxon>
        <taxon>Pseudomonadati</taxon>
        <taxon>Pseudomonadota</taxon>
        <taxon>Gammaproteobacteria</taxon>
        <taxon>Pseudomonadales</taxon>
        <taxon>Marinobacteraceae</taxon>
        <taxon>Marinobacter</taxon>
    </lineage>
</organism>
<gene>
    <name evidence="6" type="ORF">CLH62_01755</name>
</gene>
<evidence type="ECO:0000259" key="5">
    <source>
        <dbReference type="Pfam" id="PF00535"/>
    </source>
</evidence>
<dbReference type="PANTHER" id="PTHR43630">
    <property type="entry name" value="POLY-BETA-1,6-N-ACETYL-D-GLUCOSAMINE SYNTHASE"/>
    <property type="match status" value="1"/>
</dbReference>
<evidence type="ECO:0000313" key="6">
    <source>
        <dbReference type="EMBL" id="PHQ27530.1"/>
    </source>
</evidence>
<dbReference type="Pfam" id="PF00535">
    <property type="entry name" value="Glycos_transf_2"/>
    <property type="match status" value="1"/>
</dbReference>
<feature type="domain" description="Glycosyltransferase 2-like" evidence="5">
    <location>
        <begin position="46"/>
        <end position="157"/>
    </location>
</feature>
<keyword evidence="2" id="KW-0328">Glycosyltransferase</keyword>
<dbReference type="OrthoDB" id="9766971at2"/>
<dbReference type="Proteomes" id="UP000229044">
    <property type="component" value="Unassembled WGS sequence"/>
</dbReference>
<evidence type="ECO:0000256" key="3">
    <source>
        <dbReference type="ARBA" id="ARBA00022679"/>
    </source>
</evidence>
<evidence type="ECO:0000256" key="4">
    <source>
        <dbReference type="SAM" id="Phobius"/>
    </source>
</evidence>